<feature type="transmembrane region" description="Helical" evidence="7">
    <location>
        <begin position="314"/>
        <end position="332"/>
    </location>
</feature>
<feature type="transmembrane region" description="Helical" evidence="7">
    <location>
        <begin position="233"/>
        <end position="253"/>
    </location>
</feature>
<comment type="subcellular location">
    <subcellularLocation>
        <location evidence="1">Cell membrane</location>
        <topology evidence="1">Multi-pass membrane protein</topology>
    </subcellularLocation>
</comment>
<feature type="compositionally biased region" description="Polar residues" evidence="6">
    <location>
        <begin position="1"/>
        <end position="12"/>
    </location>
</feature>
<dbReference type="PANTHER" id="PTHR32196">
    <property type="entry name" value="ABC TRANSPORTER PERMEASE PROTEIN YPHD-RELATED-RELATED"/>
    <property type="match status" value="1"/>
</dbReference>
<feature type="transmembrane region" description="Helical" evidence="7">
    <location>
        <begin position="93"/>
        <end position="110"/>
    </location>
</feature>
<gene>
    <name evidence="8" type="ORF">JOE61_001456</name>
</gene>
<evidence type="ECO:0000256" key="2">
    <source>
        <dbReference type="ARBA" id="ARBA00022475"/>
    </source>
</evidence>
<dbReference type="PANTHER" id="PTHR32196:SF72">
    <property type="entry name" value="RIBOSE IMPORT PERMEASE PROTEIN RBSC"/>
    <property type="match status" value="1"/>
</dbReference>
<evidence type="ECO:0000256" key="1">
    <source>
        <dbReference type="ARBA" id="ARBA00004651"/>
    </source>
</evidence>
<dbReference type="EMBL" id="JAFBBZ010000001">
    <property type="protein sequence ID" value="MBM7507642.1"/>
    <property type="molecule type" value="Genomic_DNA"/>
</dbReference>
<evidence type="ECO:0000313" key="8">
    <source>
        <dbReference type="EMBL" id="MBM7507642.1"/>
    </source>
</evidence>
<name>A0ABS2M8X1_9ACTN</name>
<evidence type="ECO:0000256" key="4">
    <source>
        <dbReference type="ARBA" id="ARBA00022989"/>
    </source>
</evidence>
<dbReference type="Pfam" id="PF02653">
    <property type="entry name" value="BPD_transp_2"/>
    <property type="match status" value="1"/>
</dbReference>
<evidence type="ECO:0000313" key="9">
    <source>
        <dbReference type="Proteomes" id="UP000732378"/>
    </source>
</evidence>
<dbReference type="InterPro" id="IPR001851">
    <property type="entry name" value="ABC_transp_permease"/>
</dbReference>
<keyword evidence="9" id="KW-1185">Reference proteome</keyword>
<comment type="caution">
    <text evidence="8">The sequence shown here is derived from an EMBL/GenBank/DDBJ whole genome shotgun (WGS) entry which is preliminary data.</text>
</comment>
<evidence type="ECO:0000256" key="3">
    <source>
        <dbReference type="ARBA" id="ARBA00022692"/>
    </source>
</evidence>
<feature type="transmembrane region" description="Helical" evidence="7">
    <location>
        <begin position="68"/>
        <end position="86"/>
    </location>
</feature>
<keyword evidence="5 7" id="KW-0472">Membrane</keyword>
<reference evidence="8 9" key="1">
    <citation type="submission" date="2021-01" db="EMBL/GenBank/DDBJ databases">
        <title>Sequencing the genomes of 1000 actinobacteria strains.</title>
        <authorList>
            <person name="Klenk H.-P."/>
        </authorList>
    </citation>
    <scope>NUCLEOTIDE SEQUENCE [LARGE SCALE GENOMIC DNA]</scope>
    <source>
        <strain evidence="8 9">DSM 18239</strain>
    </source>
</reference>
<feature type="transmembrane region" description="Helical" evidence="7">
    <location>
        <begin position="116"/>
        <end position="138"/>
    </location>
</feature>
<evidence type="ECO:0000256" key="5">
    <source>
        <dbReference type="ARBA" id="ARBA00023136"/>
    </source>
</evidence>
<feature type="transmembrane region" description="Helical" evidence="7">
    <location>
        <begin position="289"/>
        <end position="308"/>
    </location>
</feature>
<feature type="region of interest" description="Disordered" evidence="6">
    <location>
        <begin position="1"/>
        <end position="25"/>
    </location>
</feature>
<evidence type="ECO:0000256" key="7">
    <source>
        <dbReference type="SAM" id="Phobius"/>
    </source>
</evidence>
<accession>A0ABS2M8X1</accession>
<dbReference type="RefSeq" id="WP_204797171.1">
    <property type="nucleotide sequence ID" value="NZ_JACDTV010000017.1"/>
</dbReference>
<evidence type="ECO:0000256" key="6">
    <source>
        <dbReference type="SAM" id="MobiDB-lite"/>
    </source>
</evidence>
<protein>
    <submittedName>
        <fullName evidence="8">Simple sugar transport system permease protein</fullName>
    </submittedName>
</protein>
<keyword evidence="3 7" id="KW-0812">Transmembrane</keyword>
<keyword evidence="4 7" id="KW-1133">Transmembrane helix</keyword>
<feature type="transmembrane region" description="Helical" evidence="7">
    <location>
        <begin position="183"/>
        <end position="204"/>
    </location>
</feature>
<feature type="transmembrane region" description="Helical" evidence="7">
    <location>
        <begin position="36"/>
        <end position="56"/>
    </location>
</feature>
<dbReference type="Proteomes" id="UP000732378">
    <property type="component" value="Unassembled WGS sequence"/>
</dbReference>
<organism evidence="8 9">
    <name type="scientific">Nocardioides salarius</name>
    <dbReference type="NCBI Taxonomy" id="374513"/>
    <lineage>
        <taxon>Bacteria</taxon>
        <taxon>Bacillati</taxon>
        <taxon>Actinomycetota</taxon>
        <taxon>Actinomycetes</taxon>
        <taxon>Propionibacteriales</taxon>
        <taxon>Nocardioidaceae</taxon>
        <taxon>Nocardioides</taxon>
    </lineage>
</organism>
<sequence>MSTQTDTPGTPDSTRKPGKTGGPGRLGRHEFLTRNFGVLSILAVLVVLFVFFSVQTDVFLTTDNLVNVARQVAPTVIVAVAMTFVITTGNIDLSVGSTLGLTAASLAIFAESRNALVAVALTLVLGLGIGMINGALTAYGKLQSFIVTLAALTAVRGLALLITDGYSTPITSDALLPIGNGKLAGLYTPTWIALVVVALGWYVFNHTRFGRYVVATGSNAESLRRAGVDVRRIQLAVLTLTGLAAGLAGVITASRLASGSANSGTLFELEVITAVVLGGTALMGGKGSIVGSAIGALTLGVISNGLVLLRVDVYWVPITQGLILIVAILLNAKLFGRVTGQQG</sequence>
<keyword evidence="8" id="KW-0762">Sugar transport</keyword>
<proteinExistence type="predicted"/>
<keyword evidence="2" id="KW-1003">Cell membrane</keyword>
<dbReference type="CDD" id="cd06579">
    <property type="entry name" value="TM_PBP1_transp_AraH_like"/>
    <property type="match status" value="1"/>
</dbReference>
<feature type="transmembrane region" description="Helical" evidence="7">
    <location>
        <begin position="145"/>
        <end position="163"/>
    </location>
</feature>
<keyword evidence="8" id="KW-0813">Transport</keyword>